<name>A0A6J6BMG7_9ZZZZ</name>
<proteinExistence type="predicted"/>
<reference evidence="1" key="1">
    <citation type="submission" date="2020-05" db="EMBL/GenBank/DDBJ databases">
        <authorList>
            <person name="Chiriac C."/>
            <person name="Salcher M."/>
            <person name="Ghai R."/>
            <person name="Kavagutti S V."/>
        </authorList>
    </citation>
    <scope>NUCLEOTIDE SEQUENCE</scope>
</reference>
<dbReference type="EMBL" id="CAEZSR010000004">
    <property type="protein sequence ID" value="CAB4539915.1"/>
    <property type="molecule type" value="Genomic_DNA"/>
</dbReference>
<dbReference type="AlphaFoldDB" id="A0A6J6BMG7"/>
<evidence type="ECO:0000313" key="1">
    <source>
        <dbReference type="EMBL" id="CAB4539915.1"/>
    </source>
</evidence>
<protein>
    <submittedName>
        <fullName evidence="1">Unannotated protein</fullName>
    </submittedName>
</protein>
<gene>
    <name evidence="1" type="ORF">UFOPK1493_00211</name>
</gene>
<organism evidence="1">
    <name type="scientific">freshwater metagenome</name>
    <dbReference type="NCBI Taxonomy" id="449393"/>
    <lineage>
        <taxon>unclassified sequences</taxon>
        <taxon>metagenomes</taxon>
        <taxon>ecological metagenomes</taxon>
    </lineage>
</organism>
<sequence length="117" mass="12131">MLGPGVFASARVCGMLAGPLAQMLHRFRVEDGGTPDAELTAYVEAVVRLARAARSADGTSGIPAEDADATLGAVSVSTAAKVLGRSERAVRARLERGSLAGRKVNGTWLVWLPEEAA</sequence>
<accession>A0A6J6BMG7</accession>